<name>A0A9P7MKN4_9HYPO</name>
<dbReference type="EMBL" id="SRPO01000002">
    <property type="protein sequence ID" value="KAG5949712.1"/>
    <property type="molecule type" value="Genomic_DNA"/>
</dbReference>
<evidence type="ECO:0000313" key="4">
    <source>
        <dbReference type="Proteomes" id="UP000706124"/>
    </source>
</evidence>
<protein>
    <recommendedName>
        <fullName evidence="5">Selenoprotein W-like protein</fullName>
    </recommendedName>
</protein>
<dbReference type="AlphaFoldDB" id="A0A9P7MKN4"/>
<evidence type="ECO:0000256" key="1">
    <source>
        <dbReference type="ARBA" id="ARBA00023284"/>
    </source>
</evidence>
<evidence type="ECO:0008006" key="5">
    <source>
        <dbReference type="Google" id="ProtNLM"/>
    </source>
</evidence>
<feature type="compositionally biased region" description="Basic and acidic residues" evidence="2">
    <location>
        <begin position="158"/>
        <end position="168"/>
    </location>
</feature>
<comment type="caution">
    <text evidence="3">The sequence shown here is derived from an EMBL/GenBank/DDBJ whole genome shotgun (WGS) entry which is preliminary data.</text>
</comment>
<feature type="compositionally biased region" description="Low complexity" evidence="2">
    <location>
        <begin position="58"/>
        <end position="82"/>
    </location>
</feature>
<keyword evidence="1" id="KW-0676">Redox-active center</keyword>
<dbReference type="PANTHER" id="PTHR36417:SF2">
    <property type="entry name" value="SELENOPROTEIN DOMAIN PROTEIN (AFU_ORTHOLOGUE AFUA_1G05220)"/>
    <property type="match status" value="1"/>
</dbReference>
<dbReference type="PANTHER" id="PTHR36417">
    <property type="entry name" value="SELENOPROTEIN DOMAIN PROTEIN (AFU_ORTHOLOGUE AFUA_1G05220)"/>
    <property type="match status" value="1"/>
</dbReference>
<feature type="region of interest" description="Disordered" evidence="2">
    <location>
        <begin position="112"/>
        <end position="168"/>
    </location>
</feature>
<reference evidence="3 4" key="1">
    <citation type="journal article" date="2020" name="bioRxiv">
        <title>Whole genome comparisons of ergot fungi reveals the divergence and evolution of species within the genus Claviceps are the result of varying mechanisms driving genome evolution and host range expansion.</title>
        <authorList>
            <person name="Wyka S.A."/>
            <person name="Mondo S.J."/>
            <person name="Liu M."/>
            <person name="Dettman J."/>
            <person name="Nalam V."/>
            <person name="Broders K.D."/>
        </authorList>
    </citation>
    <scope>NUCLEOTIDE SEQUENCE [LARGE SCALE GENOMIC DNA]</scope>
    <source>
        <strain evidence="3 4">CCC 1485</strain>
    </source>
</reference>
<dbReference type="Gene3D" id="3.40.30.10">
    <property type="entry name" value="Glutaredoxin"/>
    <property type="match status" value="1"/>
</dbReference>
<evidence type="ECO:0000256" key="2">
    <source>
        <dbReference type="SAM" id="MobiDB-lite"/>
    </source>
</evidence>
<dbReference type="InterPro" id="IPR036249">
    <property type="entry name" value="Thioredoxin-like_sf"/>
</dbReference>
<proteinExistence type="predicted"/>
<dbReference type="Proteomes" id="UP000706124">
    <property type="component" value="Unassembled WGS sequence"/>
</dbReference>
<evidence type="ECO:0000313" key="3">
    <source>
        <dbReference type="EMBL" id="KAG5949712.1"/>
    </source>
</evidence>
<feature type="region of interest" description="Disordered" evidence="2">
    <location>
        <begin position="58"/>
        <end position="84"/>
    </location>
</feature>
<dbReference type="Pfam" id="PF10262">
    <property type="entry name" value="Rdx"/>
    <property type="match status" value="1"/>
</dbReference>
<gene>
    <name evidence="3" type="ORF">E4U60_002250</name>
</gene>
<organism evidence="3 4">
    <name type="scientific">Claviceps pazoutovae</name>
    <dbReference type="NCBI Taxonomy" id="1649127"/>
    <lineage>
        <taxon>Eukaryota</taxon>
        <taxon>Fungi</taxon>
        <taxon>Dikarya</taxon>
        <taxon>Ascomycota</taxon>
        <taxon>Pezizomycotina</taxon>
        <taxon>Sordariomycetes</taxon>
        <taxon>Hypocreomycetidae</taxon>
        <taxon>Hypocreales</taxon>
        <taxon>Clavicipitaceae</taxon>
        <taxon>Claviceps</taxon>
    </lineage>
</organism>
<dbReference type="OrthoDB" id="60822at2759"/>
<dbReference type="InterPro" id="IPR011893">
    <property type="entry name" value="Selenoprotein_Rdx-typ"/>
</dbReference>
<dbReference type="SUPFAM" id="SSF52833">
    <property type="entry name" value="Thioredoxin-like"/>
    <property type="match status" value="1"/>
</dbReference>
<accession>A0A9P7MKN4</accession>
<feature type="compositionally biased region" description="Basic and acidic residues" evidence="2">
    <location>
        <begin position="112"/>
        <end position="122"/>
    </location>
</feature>
<sequence>MDAQERFPCVTIRFCTQCRWMLRAAYYAQELLSTFSTSLGQVSLQPSTGGIFTITIQTSSSSSSPDVPATDTGTGASTSTGDIQVLWDRKRDGGFPEVKDLKRRVRDVIEPGRNLGHVDRDVSGTGSSARKKGSEGGEAGEEVAGEGSAVVEGGGKAEGAEGKCEDCV</sequence>
<keyword evidence="4" id="KW-1185">Reference proteome</keyword>